<dbReference type="OrthoDB" id="1600564at2759"/>
<dbReference type="InParanoid" id="A0A2P5ASR2"/>
<protein>
    <submittedName>
        <fullName evidence="2">Lipase</fullName>
    </submittedName>
</protein>
<dbReference type="GO" id="GO:0016788">
    <property type="term" value="F:hydrolase activity, acting on ester bonds"/>
    <property type="evidence" value="ECO:0007669"/>
    <property type="project" value="InterPro"/>
</dbReference>
<accession>A0A2P5ASR2</accession>
<sequence>MGATKIGVAGLPPLGCLPAAITVFGQGSNECVERLNNDALSFNRRLNLTSQRLRRRLSGLNLVVLDIYQPLYDLVTSPAEHGFYEARKGCCGTGLLETSILCNSLSIGTCTNASEYVFWDAFHPSEAANKILAESLSAAGISLVYPLN</sequence>
<proteinExistence type="inferred from homology"/>
<dbReference type="STRING" id="63057.A0A2P5ASR2"/>
<dbReference type="EMBL" id="JXTC01000713">
    <property type="protein sequence ID" value="PON39584.1"/>
    <property type="molecule type" value="Genomic_DNA"/>
</dbReference>
<dbReference type="PANTHER" id="PTHR45642:SF67">
    <property type="entry name" value="GDSL-LIKE LIPASE_ACYLHYDROLASE FAMILY PROTEIN, EXPRESSED"/>
    <property type="match status" value="1"/>
</dbReference>
<evidence type="ECO:0000313" key="2">
    <source>
        <dbReference type="EMBL" id="PON39584.1"/>
    </source>
</evidence>
<gene>
    <name evidence="2" type="ORF">TorRG33x02_342380</name>
</gene>
<name>A0A2P5ASR2_TREOI</name>
<dbReference type="Gene3D" id="3.40.50.1110">
    <property type="entry name" value="SGNH hydrolase"/>
    <property type="match status" value="1"/>
</dbReference>
<dbReference type="InterPro" id="IPR050592">
    <property type="entry name" value="GDSL_lipolytic_enzyme"/>
</dbReference>
<evidence type="ECO:0000313" key="3">
    <source>
        <dbReference type="Proteomes" id="UP000237000"/>
    </source>
</evidence>
<dbReference type="PANTHER" id="PTHR45642">
    <property type="entry name" value="GDSL ESTERASE/LIPASE EXL3"/>
    <property type="match status" value="1"/>
</dbReference>
<comment type="caution">
    <text evidence="2">The sequence shown here is derived from an EMBL/GenBank/DDBJ whole genome shotgun (WGS) entry which is preliminary data.</text>
</comment>
<keyword evidence="3" id="KW-1185">Reference proteome</keyword>
<dbReference type="Proteomes" id="UP000237000">
    <property type="component" value="Unassembled WGS sequence"/>
</dbReference>
<dbReference type="InterPro" id="IPR036514">
    <property type="entry name" value="SGNH_hydro_sf"/>
</dbReference>
<evidence type="ECO:0000256" key="1">
    <source>
        <dbReference type="ARBA" id="ARBA00008668"/>
    </source>
</evidence>
<organism evidence="2 3">
    <name type="scientific">Trema orientale</name>
    <name type="common">Charcoal tree</name>
    <name type="synonym">Celtis orientalis</name>
    <dbReference type="NCBI Taxonomy" id="63057"/>
    <lineage>
        <taxon>Eukaryota</taxon>
        <taxon>Viridiplantae</taxon>
        <taxon>Streptophyta</taxon>
        <taxon>Embryophyta</taxon>
        <taxon>Tracheophyta</taxon>
        <taxon>Spermatophyta</taxon>
        <taxon>Magnoliopsida</taxon>
        <taxon>eudicotyledons</taxon>
        <taxon>Gunneridae</taxon>
        <taxon>Pentapetalae</taxon>
        <taxon>rosids</taxon>
        <taxon>fabids</taxon>
        <taxon>Rosales</taxon>
        <taxon>Cannabaceae</taxon>
        <taxon>Trema</taxon>
    </lineage>
</organism>
<reference evidence="3" key="1">
    <citation type="submission" date="2016-06" db="EMBL/GenBank/DDBJ databases">
        <title>Parallel loss of symbiosis genes in relatives of nitrogen-fixing non-legume Parasponia.</title>
        <authorList>
            <person name="Van Velzen R."/>
            <person name="Holmer R."/>
            <person name="Bu F."/>
            <person name="Rutten L."/>
            <person name="Van Zeijl A."/>
            <person name="Liu W."/>
            <person name="Santuari L."/>
            <person name="Cao Q."/>
            <person name="Sharma T."/>
            <person name="Shen D."/>
            <person name="Roswanjaya Y."/>
            <person name="Wardhani T."/>
            <person name="Kalhor M.S."/>
            <person name="Jansen J."/>
            <person name="Van den Hoogen J."/>
            <person name="Gungor B."/>
            <person name="Hartog M."/>
            <person name="Hontelez J."/>
            <person name="Verver J."/>
            <person name="Yang W.-C."/>
            <person name="Schijlen E."/>
            <person name="Repin R."/>
            <person name="Schilthuizen M."/>
            <person name="Schranz E."/>
            <person name="Heidstra R."/>
            <person name="Miyata K."/>
            <person name="Fedorova E."/>
            <person name="Kohlen W."/>
            <person name="Bisseling T."/>
            <person name="Smit S."/>
            <person name="Geurts R."/>
        </authorList>
    </citation>
    <scope>NUCLEOTIDE SEQUENCE [LARGE SCALE GENOMIC DNA]</scope>
    <source>
        <strain evidence="3">cv. RG33-2</strain>
    </source>
</reference>
<comment type="similarity">
    <text evidence="1">Belongs to the 'GDSL' lipolytic enzyme family.</text>
</comment>
<dbReference type="AlphaFoldDB" id="A0A2P5ASR2"/>
<dbReference type="Pfam" id="PF00657">
    <property type="entry name" value="Lipase_GDSL"/>
    <property type="match status" value="1"/>
</dbReference>
<dbReference type="InterPro" id="IPR001087">
    <property type="entry name" value="GDSL"/>
</dbReference>